<dbReference type="AlphaFoldDB" id="A0A7W9YK08"/>
<keyword evidence="4" id="KW-1185">Reference proteome</keyword>
<evidence type="ECO:0000259" key="2">
    <source>
        <dbReference type="Pfam" id="PF13785"/>
    </source>
</evidence>
<proteinExistence type="predicted"/>
<dbReference type="Pfam" id="PF13785">
    <property type="entry name" value="DUF4178"/>
    <property type="match status" value="1"/>
</dbReference>
<protein>
    <recommendedName>
        <fullName evidence="2">DUF4178 domain-containing protein</fullName>
    </recommendedName>
</protein>
<dbReference type="EMBL" id="JACHDS010000001">
    <property type="protein sequence ID" value="MBB6173604.1"/>
    <property type="molecule type" value="Genomic_DNA"/>
</dbReference>
<reference evidence="3 4" key="1">
    <citation type="submission" date="2020-08" db="EMBL/GenBank/DDBJ databases">
        <title>Sequencing the genomes of 1000 actinobacteria strains.</title>
        <authorList>
            <person name="Klenk H.-P."/>
        </authorList>
    </citation>
    <scope>NUCLEOTIDE SEQUENCE [LARGE SCALE GENOMIC DNA]</scope>
    <source>
        <strain evidence="3 4">DSM 46659</strain>
    </source>
</reference>
<evidence type="ECO:0000313" key="4">
    <source>
        <dbReference type="Proteomes" id="UP000546642"/>
    </source>
</evidence>
<dbReference type="Proteomes" id="UP000546642">
    <property type="component" value="Unassembled WGS sequence"/>
</dbReference>
<dbReference type="InterPro" id="IPR025235">
    <property type="entry name" value="DUF4178"/>
</dbReference>
<evidence type="ECO:0000256" key="1">
    <source>
        <dbReference type="SAM" id="MobiDB-lite"/>
    </source>
</evidence>
<evidence type="ECO:0000313" key="3">
    <source>
        <dbReference type="EMBL" id="MBB6173604.1"/>
    </source>
</evidence>
<name>A0A7W9YK08_9ACTN</name>
<feature type="region of interest" description="Disordered" evidence="1">
    <location>
        <begin position="27"/>
        <end position="72"/>
    </location>
</feature>
<sequence>MTFLLLLAIAGLIALLVYLWRPNRPSAPGHHHPHPAPGHAYPPPPQPAHDAPRDPFADTTHTQGDPRTLKAGDMLDFGSDRTWIRGSLRLTEGRFTWSEHFLEVEQGKRWISVQEDPGLELALWTGRPDLQLAPDAPTIDVDGSTFRLTERGSASYRSEGSTGHPAHGAMDYADYEGPGGRLLAFERFDHGPWEVSTGESVVPGTFTIYPGG</sequence>
<feature type="domain" description="DUF4178" evidence="2">
    <location>
        <begin position="70"/>
        <end position="201"/>
    </location>
</feature>
<gene>
    <name evidence="3" type="ORF">HNR23_003664</name>
</gene>
<accession>A0A7W9YK08</accession>
<comment type="caution">
    <text evidence="3">The sequence shown here is derived from an EMBL/GenBank/DDBJ whole genome shotgun (WGS) entry which is preliminary data.</text>
</comment>
<organism evidence="3 4">
    <name type="scientific">Nocardiopsis mwathae</name>
    <dbReference type="NCBI Taxonomy" id="1472723"/>
    <lineage>
        <taxon>Bacteria</taxon>
        <taxon>Bacillati</taxon>
        <taxon>Actinomycetota</taxon>
        <taxon>Actinomycetes</taxon>
        <taxon>Streptosporangiales</taxon>
        <taxon>Nocardiopsidaceae</taxon>
        <taxon>Nocardiopsis</taxon>
    </lineage>
</organism>